<protein>
    <submittedName>
        <fullName evidence="3">Uncharacterized protein</fullName>
    </submittedName>
</protein>
<dbReference type="OMA" id="WCDAYNL"/>
<keyword evidence="2" id="KW-0812">Transmembrane</keyword>
<dbReference type="OrthoDB" id="3253553at2759"/>
<feature type="compositionally biased region" description="Low complexity" evidence="1">
    <location>
        <begin position="541"/>
        <end position="550"/>
    </location>
</feature>
<dbReference type="VEuPathDB" id="FungiDB:CC1G_01016"/>
<keyword evidence="2" id="KW-0472">Membrane</keyword>
<feature type="compositionally biased region" description="Basic residues" evidence="1">
    <location>
        <begin position="379"/>
        <end position="390"/>
    </location>
</feature>
<sequence>MYHQLDTPPPPSQLYQPAPTRHRPRPWSPEPYDSYDYLPSTLGSSNDSRETFNRLQRSRIHQGAGDDDHDRSSRGRGPQRQDTFMDDYPPLPEEQFPRLTLRPSRRRQEASEVSVEALDLADYARTLRSRQAAEDPYPPFRPAESSSAASTSSPRQGQRSPPVYPPSSFPNFIRGGTRSSANTSTTATHHTPQSTHSLPVGSRRRPFSLPSSPYNHSAPNLVPDPEQEVDVTQFPSWTREWYNDSTNRNGNTHLDQLEEYEMKAGFAPPRAFVGGSSSRNSRASLQGKPELSPFDPAYIHPESYPKGRVDPFDDNLSYPSYSAPSYSNHDPLLGYNDSGRDGVVPWSLDPPEYKNLPVDPQVKEERIRMLEREFGSDKKGKKKAHGHAGSKHLEKDDELMRDDNGKLVIGTPDGKGGLVTQGPKTRAAALKPEPAPPPAGKPPFYILAVLAPITLLLLAYLFLIRPCTTRRKYPSHPHPGAQGMMVLPVQGGGGGKGKKWKGGPKPPFPGGKKGKKGPFGGPPGDVQVNLIVDPNAFSNPSDDISSSSSSDEYDEGGFPAGFFDRHNPKSSFEYQQQKRKEKDKARRKRNRRRTLMASLKLEEEWKSARRWVRIVSFVDTFACVVWAVAFGFVLAGKRCPTGGEEKGYELRR</sequence>
<feature type="region of interest" description="Disordered" evidence="1">
    <location>
        <begin position="272"/>
        <end position="296"/>
    </location>
</feature>
<keyword evidence="4" id="KW-1185">Reference proteome</keyword>
<feature type="compositionally biased region" description="Basic and acidic residues" evidence="1">
    <location>
        <begin position="64"/>
        <end position="73"/>
    </location>
</feature>
<dbReference type="eggNOG" id="ENOG502S2RF">
    <property type="taxonomic scope" value="Eukaryota"/>
</dbReference>
<feature type="transmembrane region" description="Helical" evidence="2">
    <location>
        <begin position="614"/>
        <end position="635"/>
    </location>
</feature>
<feature type="compositionally biased region" description="Polar residues" evidence="1">
    <location>
        <begin position="275"/>
        <end position="284"/>
    </location>
</feature>
<dbReference type="RefSeq" id="XP_001832954.2">
    <property type="nucleotide sequence ID" value="XM_001832902.2"/>
</dbReference>
<dbReference type="InParanoid" id="A8NE78"/>
<dbReference type="EMBL" id="AACS02000002">
    <property type="protein sequence ID" value="EAU88643.2"/>
    <property type="molecule type" value="Genomic_DNA"/>
</dbReference>
<dbReference type="HOGENOM" id="CLU_033747_0_0_1"/>
<accession>A8NE78</accession>
<proteinExistence type="predicted"/>
<evidence type="ECO:0000256" key="2">
    <source>
        <dbReference type="SAM" id="Phobius"/>
    </source>
</evidence>
<feature type="transmembrane region" description="Helical" evidence="2">
    <location>
        <begin position="444"/>
        <end position="463"/>
    </location>
</feature>
<dbReference type="Proteomes" id="UP000001861">
    <property type="component" value="Unassembled WGS sequence"/>
</dbReference>
<organism evidence="3 4">
    <name type="scientific">Coprinopsis cinerea (strain Okayama-7 / 130 / ATCC MYA-4618 / FGSC 9003)</name>
    <name type="common">Inky cap fungus</name>
    <name type="synonym">Hormographiella aspergillata</name>
    <dbReference type="NCBI Taxonomy" id="240176"/>
    <lineage>
        <taxon>Eukaryota</taxon>
        <taxon>Fungi</taxon>
        <taxon>Dikarya</taxon>
        <taxon>Basidiomycota</taxon>
        <taxon>Agaricomycotina</taxon>
        <taxon>Agaricomycetes</taxon>
        <taxon>Agaricomycetidae</taxon>
        <taxon>Agaricales</taxon>
        <taxon>Agaricineae</taxon>
        <taxon>Psathyrellaceae</taxon>
        <taxon>Coprinopsis</taxon>
    </lineage>
</organism>
<feature type="region of interest" description="Disordered" evidence="1">
    <location>
        <begin position="471"/>
        <end position="525"/>
    </location>
</feature>
<feature type="region of interest" description="Disordered" evidence="1">
    <location>
        <begin position="1"/>
        <end position="229"/>
    </location>
</feature>
<gene>
    <name evidence="3" type="ORF">CC1G_01016</name>
</gene>
<feature type="compositionally biased region" description="Low complexity" evidence="1">
    <location>
        <begin position="143"/>
        <end position="153"/>
    </location>
</feature>
<dbReference type="AlphaFoldDB" id="A8NE78"/>
<keyword evidence="2" id="KW-1133">Transmembrane helix</keyword>
<feature type="region of interest" description="Disordered" evidence="1">
    <location>
        <begin position="540"/>
        <end position="591"/>
    </location>
</feature>
<name>A8NE78_COPC7</name>
<feature type="compositionally biased region" description="Low complexity" evidence="1">
    <location>
        <begin position="177"/>
        <end position="197"/>
    </location>
</feature>
<feature type="region of interest" description="Disordered" evidence="1">
    <location>
        <begin position="372"/>
        <end position="437"/>
    </location>
</feature>
<evidence type="ECO:0000313" key="3">
    <source>
        <dbReference type="EMBL" id="EAU88643.2"/>
    </source>
</evidence>
<dbReference type="KEGG" id="cci:CC1G_01016"/>
<evidence type="ECO:0000256" key="1">
    <source>
        <dbReference type="SAM" id="MobiDB-lite"/>
    </source>
</evidence>
<evidence type="ECO:0000313" key="4">
    <source>
        <dbReference type="Proteomes" id="UP000001861"/>
    </source>
</evidence>
<reference evidence="3 4" key="1">
    <citation type="journal article" date="2010" name="Proc. Natl. Acad. Sci. U.S.A.">
        <title>Insights into evolution of multicellular fungi from the assembled chromosomes of the mushroom Coprinopsis cinerea (Coprinus cinereus).</title>
        <authorList>
            <person name="Stajich J.E."/>
            <person name="Wilke S.K."/>
            <person name="Ahren D."/>
            <person name="Au C.H."/>
            <person name="Birren B.W."/>
            <person name="Borodovsky M."/>
            <person name="Burns C."/>
            <person name="Canback B."/>
            <person name="Casselton L.A."/>
            <person name="Cheng C.K."/>
            <person name="Deng J."/>
            <person name="Dietrich F.S."/>
            <person name="Fargo D.C."/>
            <person name="Farman M.L."/>
            <person name="Gathman A.C."/>
            <person name="Goldberg J."/>
            <person name="Guigo R."/>
            <person name="Hoegger P.J."/>
            <person name="Hooker J.B."/>
            <person name="Huggins A."/>
            <person name="James T.Y."/>
            <person name="Kamada T."/>
            <person name="Kilaru S."/>
            <person name="Kodira C."/>
            <person name="Kues U."/>
            <person name="Kupfer D."/>
            <person name="Kwan H.S."/>
            <person name="Lomsadze A."/>
            <person name="Li W."/>
            <person name="Lilly W.W."/>
            <person name="Ma L.J."/>
            <person name="Mackey A.J."/>
            <person name="Manning G."/>
            <person name="Martin F."/>
            <person name="Muraguchi H."/>
            <person name="Natvig D.O."/>
            <person name="Palmerini H."/>
            <person name="Ramesh M.A."/>
            <person name="Rehmeyer C.J."/>
            <person name="Roe B.A."/>
            <person name="Shenoy N."/>
            <person name="Stanke M."/>
            <person name="Ter-Hovhannisyan V."/>
            <person name="Tunlid A."/>
            <person name="Velagapudi R."/>
            <person name="Vision T.J."/>
            <person name="Zeng Q."/>
            <person name="Zolan M.E."/>
            <person name="Pukkila P.J."/>
        </authorList>
    </citation>
    <scope>NUCLEOTIDE SEQUENCE [LARGE SCALE GENOMIC DNA]</scope>
    <source>
        <strain evidence="4">Okayama-7 / 130 / ATCC MYA-4618 / FGSC 9003</strain>
    </source>
</reference>
<dbReference type="GeneID" id="6009445"/>
<comment type="caution">
    <text evidence="3">The sequence shown here is derived from an EMBL/GenBank/DDBJ whole genome shotgun (WGS) entry which is preliminary data.</text>
</comment>